<reference evidence="2" key="3">
    <citation type="journal article" date="2021" name="PeerJ">
        <title>Extensive microbial diversity within the chicken gut microbiome revealed by metagenomics and culture.</title>
        <authorList>
            <person name="Gilroy R."/>
            <person name="Ravi A."/>
            <person name="Getino M."/>
            <person name="Pursley I."/>
            <person name="Horton D.L."/>
            <person name="Alikhan N.F."/>
            <person name="Baker D."/>
            <person name="Gharbi K."/>
            <person name="Hall N."/>
            <person name="Watson M."/>
            <person name="Adriaenssens E.M."/>
            <person name="Foster-Nyarko E."/>
            <person name="Jarju S."/>
            <person name="Secka A."/>
            <person name="Antonio M."/>
            <person name="Oren A."/>
            <person name="Chaudhuri R.R."/>
            <person name="La Ragione R."/>
            <person name="Hildebrand F."/>
            <person name="Pallen M.J."/>
        </authorList>
    </citation>
    <scope>NUCLEOTIDE SEQUENCE</scope>
    <source>
        <strain evidence="2">CHK193-16274</strain>
    </source>
</reference>
<dbReference type="InterPro" id="IPR017259">
    <property type="entry name" value="UCP037672"/>
</dbReference>
<reference evidence="3" key="2">
    <citation type="journal article" date="2018" name="BMC Genomics">
        <title>Whole genome sequencing and function prediction of 133 gut anaerobes isolated from chicken caecum in pure cultures.</title>
        <authorList>
            <person name="Medvecky M."/>
            <person name="Cejkova D."/>
            <person name="Polansky O."/>
            <person name="Karasova D."/>
            <person name="Kubasova T."/>
            <person name="Cizek A."/>
            <person name="Rychlik I."/>
        </authorList>
    </citation>
    <scope>NUCLEOTIDE SEQUENCE</scope>
    <source>
        <strain evidence="3">An149</strain>
    </source>
</reference>
<dbReference type="EMBL" id="NFLB01000008">
    <property type="protein sequence ID" value="OUQ04978.1"/>
    <property type="molecule type" value="Genomic_DNA"/>
</dbReference>
<dbReference type="GeneID" id="94017666"/>
<keyword evidence="1" id="KW-0812">Transmembrane</keyword>
<evidence type="ECO:0000313" key="3">
    <source>
        <dbReference type="EMBL" id="OUQ04978.1"/>
    </source>
</evidence>
<protein>
    <submittedName>
        <fullName evidence="2">DUF3784 domain-containing protein</fullName>
    </submittedName>
</protein>
<organism evidence="3 4">
    <name type="scientific">Thomasclavelia spiroformis</name>
    <dbReference type="NCBI Taxonomy" id="29348"/>
    <lineage>
        <taxon>Bacteria</taxon>
        <taxon>Bacillati</taxon>
        <taxon>Bacillota</taxon>
        <taxon>Erysipelotrichia</taxon>
        <taxon>Erysipelotrichales</taxon>
        <taxon>Coprobacillaceae</taxon>
        <taxon>Thomasclavelia</taxon>
    </lineage>
</organism>
<sequence>MNIGFIVCICCCLLFLIFALIFTILKDKAAILISGFNSMSKDQREMYDQKKMSKDQRNAFLIWGLIFAVGAILANFISQFFAIIAFIVWLIIFFKDVHLDEEKAFGKYKIK</sequence>
<dbReference type="Proteomes" id="UP000749320">
    <property type="component" value="Unassembled WGS sequence"/>
</dbReference>
<feature type="transmembrane region" description="Helical" evidence="1">
    <location>
        <begin position="6"/>
        <end position="25"/>
    </location>
</feature>
<gene>
    <name evidence="3" type="ORF">B5E91_08200</name>
    <name evidence="2" type="ORF">K8V91_10045</name>
</gene>
<dbReference type="EMBL" id="DYWV01000348">
    <property type="protein sequence ID" value="HJF41255.1"/>
    <property type="molecule type" value="Genomic_DNA"/>
</dbReference>
<evidence type="ECO:0000256" key="1">
    <source>
        <dbReference type="SAM" id="Phobius"/>
    </source>
</evidence>
<proteinExistence type="predicted"/>
<keyword evidence="1" id="KW-1133">Transmembrane helix</keyword>
<keyword evidence="1" id="KW-0472">Membrane</keyword>
<dbReference type="Proteomes" id="UP000196258">
    <property type="component" value="Unassembled WGS sequence"/>
</dbReference>
<feature type="transmembrane region" description="Helical" evidence="1">
    <location>
        <begin position="60"/>
        <end position="92"/>
    </location>
</feature>
<dbReference type="AlphaFoldDB" id="A0A1Y4QI88"/>
<evidence type="ECO:0000313" key="4">
    <source>
        <dbReference type="Proteomes" id="UP000196258"/>
    </source>
</evidence>
<reference evidence="2" key="4">
    <citation type="submission" date="2021-09" db="EMBL/GenBank/DDBJ databases">
        <authorList>
            <person name="Gilroy R."/>
        </authorList>
    </citation>
    <scope>NUCLEOTIDE SEQUENCE</scope>
    <source>
        <strain evidence="2">CHK193-16274</strain>
    </source>
</reference>
<dbReference type="RefSeq" id="WP_004609312.1">
    <property type="nucleotide sequence ID" value="NZ_CABKNM010000009.1"/>
</dbReference>
<reference evidence="4" key="1">
    <citation type="submission" date="2017-04" db="EMBL/GenBank/DDBJ databases">
        <title>Function of individual gut microbiota members based on whole genome sequencing of pure cultures obtained from chicken caecum.</title>
        <authorList>
            <person name="Medvecky M."/>
            <person name="Cejkova D."/>
            <person name="Polansky O."/>
            <person name="Karasova D."/>
            <person name="Kubasova T."/>
            <person name="Cizek A."/>
            <person name="Rychlik I."/>
        </authorList>
    </citation>
    <scope>NUCLEOTIDE SEQUENCE [LARGE SCALE GENOMIC DNA]</scope>
    <source>
        <strain evidence="4">An149</strain>
    </source>
</reference>
<dbReference type="Pfam" id="PF12650">
    <property type="entry name" value="DUF3784"/>
    <property type="match status" value="1"/>
</dbReference>
<accession>A0A1Y4QI88</accession>
<name>A0A1Y4QI88_9FIRM</name>
<evidence type="ECO:0000313" key="2">
    <source>
        <dbReference type="EMBL" id="HJF41255.1"/>
    </source>
</evidence>
<comment type="caution">
    <text evidence="3">The sequence shown here is derived from an EMBL/GenBank/DDBJ whole genome shotgun (WGS) entry which is preliminary data.</text>
</comment>